<proteinExistence type="predicted"/>
<dbReference type="PANTHER" id="PTHR19964:SF84">
    <property type="entry name" value="LIGAND OF NUMB PROTEIN X 2-LIKE ISOFORM X1"/>
    <property type="match status" value="1"/>
</dbReference>
<dbReference type="InterPro" id="IPR051342">
    <property type="entry name" value="PDZ_scaffold"/>
</dbReference>
<feature type="domain" description="PDZ" evidence="1">
    <location>
        <begin position="1"/>
        <end position="54"/>
    </location>
</feature>
<feature type="domain" description="PDZ" evidence="1">
    <location>
        <begin position="92"/>
        <end position="178"/>
    </location>
</feature>
<dbReference type="SMART" id="SM00228">
    <property type="entry name" value="PDZ"/>
    <property type="match status" value="3"/>
</dbReference>
<dbReference type="AlphaFoldDB" id="A0AAD9N7Y0"/>
<dbReference type="EMBL" id="JAODUP010000192">
    <property type="protein sequence ID" value="KAK2157404.1"/>
    <property type="molecule type" value="Genomic_DNA"/>
</dbReference>
<gene>
    <name evidence="2" type="ORF">LSH36_192g01003</name>
</gene>
<dbReference type="Pfam" id="PF00595">
    <property type="entry name" value="PDZ"/>
    <property type="match status" value="3"/>
</dbReference>
<name>A0AAD9N7Y0_9ANNE</name>
<dbReference type="PANTHER" id="PTHR19964">
    <property type="entry name" value="MULTIPLE PDZ DOMAIN PROTEIN"/>
    <property type="match status" value="1"/>
</dbReference>
<accession>A0AAD9N7Y0</accession>
<protein>
    <recommendedName>
        <fullName evidence="1">PDZ domain-containing protein</fullName>
    </recommendedName>
</protein>
<evidence type="ECO:0000259" key="1">
    <source>
        <dbReference type="PROSITE" id="PS50106"/>
    </source>
</evidence>
<organism evidence="2 3">
    <name type="scientific">Paralvinella palmiformis</name>
    <dbReference type="NCBI Taxonomy" id="53620"/>
    <lineage>
        <taxon>Eukaryota</taxon>
        <taxon>Metazoa</taxon>
        <taxon>Spiralia</taxon>
        <taxon>Lophotrochozoa</taxon>
        <taxon>Annelida</taxon>
        <taxon>Polychaeta</taxon>
        <taxon>Sedentaria</taxon>
        <taxon>Canalipalpata</taxon>
        <taxon>Terebellida</taxon>
        <taxon>Terebelliformia</taxon>
        <taxon>Alvinellidae</taxon>
        <taxon>Paralvinella</taxon>
    </lineage>
</organism>
<dbReference type="SUPFAM" id="SSF50156">
    <property type="entry name" value="PDZ domain-like"/>
    <property type="match status" value="3"/>
</dbReference>
<dbReference type="InterPro" id="IPR036034">
    <property type="entry name" value="PDZ_sf"/>
</dbReference>
<evidence type="ECO:0000313" key="2">
    <source>
        <dbReference type="EMBL" id="KAK2157404.1"/>
    </source>
</evidence>
<dbReference type="Proteomes" id="UP001208570">
    <property type="component" value="Unassembled WGS sequence"/>
</dbReference>
<feature type="domain" description="PDZ" evidence="1">
    <location>
        <begin position="208"/>
        <end position="294"/>
    </location>
</feature>
<comment type="caution">
    <text evidence="2">The sequence shown here is derived from an EMBL/GenBank/DDBJ whole genome shotgun (WGS) entry which is preliminary data.</text>
</comment>
<dbReference type="PROSITE" id="PS50106">
    <property type="entry name" value="PDZ"/>
    <property type="match status" value="3"/>
</dbReference>
<evidence type="ECO:0000313" key="3">
    <source>
        <dbReference type="Proteomes" id="UP001208570"/>
    </source>
</evidence>
<reference evidence="2" key="1">
    <citation type="journal article" date="2023" name="Mol. Biol. Evol.">
        <title>Third-Generation Sequencing Reveals the Adaptive Role of the Epigenome in Three Deep-Sea Polychaetes.</title>
        <authorList>
            <person name="Perez M."/>
            <person name="Aroh O."/>
            <person name="Sun Y."/>
            <person name="Lan Y."/>
            <person name="Juniper S.K."/>
            <person name="Young C.R."/>
            <person name="Angers B."/>
            <person name="Qian P.Y."/>
        </authorList>
    </citation>
    <scope>NUCLEOTIDE SEQUENCE</scope>
    <source>
        <strain evidence="2">P08H-3</strain>
    </source>
</reference>
<dbReference type="CDD" id="cd06679">
    <property type="entry name" value="PDZ3_LNX1_2-like"/>
    <property type="match status" value="1"/>
</dbReference>
<dbReference type="InterPro" id="IPR001478">
    <property type="entry name" value="PDZ"/>
</dbReference>
<sequence>MVPGSTAHLDGRLKQDDRIMEINCQDMSNGTQEQAAQVIQASVDKVQFVITRKTRPQTPDIIRSASRECLYTIPNRDILMGYASVKPCKEKTVTIHKEAHETLGISVAGGYGNPRGDIPIYVTNIQPEGCIGQSRHIKKGDILLVINGQSLLDLTHPEAVKVLKSAVEAKNVTVKLLEGTETSTGMGNFMPSWKFWLSLPTECYYTRTVVLERAPSGTLGFSIVGGNDSGQGPVPIYIKSIVPNTPAGRDGRLRSGDMLLSVNGQNLEDVPHTQAVTFLKNTKGFVSLIVVSWPGTPV</sequence>
<dbReference type="Gene3D" id="2.30.42.10">
    <property type="match status" value="3"/>
</dbReference>
<keyword evidence="3" id="KW-1185">Reference proteome</keyword>